<dbReference type="SUPFAM" id="SSF47384">
    <property type="entry name" value="Homodimeric domain of signal transducing histidine kinase"/>
    <property type="match status" value="1"/>
</dbReference>
<evidence type="ECO:0000256" key="6">
    <source>
        <dbReference type="ARBA" id="ARBA00023012"/>
    </source>
</evidence>
<dbReference type="Proteomes" id="UP000033047">
    <property type="component" value="Unassembled WGS sequence"/>
</dbReference>
<dbReference type="PATRIC" id="fig|927665.4.peg.3353"/>
<dbReference type="HOGENOM" id="CLU_000445_89_2_10"/>
<evidence type="ECO:0000313" key="10">
    <source>
        <dbReference type="Proteomes" id="UP000033047"/>
    </source>
</evidence>
<dbReference type="InterPro" id="IPR013656">
    <property type="entry name" value="PAS_4"/>
</dbReference>
<evidence type="ECO:0000256" key="1">
    <source>
        <dbReference type="ARBA" id="ARBA00000085"/>
    </source>
</evidence>
<dbReference type="InterPro" id="IPR003661">
    <property type="entry name" value="HisK_dim/P_dom"/>
</dbReference>
<reference evidence="9 10" key="1">
    <citation type="submission" date="2013-04" db="EMBL/GenBank/DDBJ databases">
        <title>The Genome Sequence of Parabacteroides goldsteinii DSM 19448.</title>
        <authorList>
            <consortium name="The Broad Institute Genomics Platform"/>
            <person name="Earl A."/>
            <person name="Ward D."/>
            <person name="Feldgarden M."/>
            <person name="Gevers D."/>
            <person name="Martens E."/>
            <person name="Sakamoto M."/>
            <person name="Benno Y."/>
            <person name="Song Y."/>
            <person name="Liu C."/>
            <person name="Lee J."/>
            <person name="Bolanos M."/>
            <person name="Vaisanen M.L."/>
            <person name="Finegold S.M."/>
            <person name="Walker B."/>
            <person name="Young S."/>
            <person name="Zeng Q."/>
            <person name="Gargeya S."/>
            <person name="Fitzgerald M."/>
            <person name="Haas B."/>
            <person name="Abouelleil A."/>
            <person name="Allen A.W."/>
            <person name="Alvarado L."/>
            <person name="Arachchi H.M."/>
            <person name="Berlin A.M."/>
            <person name="Chapman S.B."/>
            <person name="Gainer-Dewar J."/>
            <person name="Goldberg J."/>
            <person name="Griggs A."/>
            <person name="Gujja S."/>
            <person name="Hansen M."/>
            <person name="Howarth C."/>
            <person name="Imamovic A."/>
            <person name="Ireland A."/>
            <person name="Larimer J."/>
            <person name="McCowan C."/>
            <person name="Murphy C."/>
            <person name="Pearson M."/>
            <person name="Poon T.W."/>
            <person name="Priest M."/>
            <person name="Roberts A."/>
            <person name="Saif S."/>
            <person name="Shea T."/>
            <person name="Sisk P."/>
            <person name="Sykes S."/>
            <person name="Wortman J."/>
            <person name="Nusbaum C."/>
            <person name="Birren B."/>
        </authorList>
    </citation>
    <scope>NUCLEOTIDE SEQUENCE [LARGE SCALE GENOMIC DNA]</scope>
    <source>
        <strain evidence="9 10">DSM 19448</strain>
    </source>
</reference>
<dbReference type="Gene3D" id="3.30.565.10">
    <property type="entry name" value="Histidine kinase-like ATPase, C-terminal domain"/>
    <property type="match status" value="1"/>
</dbReference>
<keyword evidence="3" id="KW-0597">Phosphoprotein</keyword>
<keyword evidence="6" id="KW-0902">Two-component regulatory system</keyword>
<dbReference type="InterPro" id="IPR000014">
    <property type="entry name" value="PAS"/>
</dbReference>
<dbReference type="RefSeq" id="WP_046146811.1">
    <property type="nucleotide sequence ID" value="NZ_KQ033913.1"/>
</dbReference>
<evidence type="ECO:0000256" key="2">
    <source>
        <dbReference type="ARBA" id="ARBA00012438"/>
    </source>
</evidence>
<dbReference type="InterPro" id="IPR035965">
    <property type="entry name" value="PAS-like_dom_sf"/>
</dbReference>
<dbReference type="SUPFAM" id="SSF55874">
    <property type="entry name" value="ATPase domain of HSP90 chaperone/DNA topoisomerase II/histidine kinase"/>
    <property type="match status" value="1"/>
</dbReference>
<comment type="catalytic activity">
    <reaction evidence="1">
        <text>ATP + protein L-histidine = ADP + protein N-phospho-L-histidine.</text>
        <dbReference type="EC" id="2.7.13.3"/>
    </reaction>
</comment>
<organism evidence="9 10">
    <name type="scientific">Parabacteroides goldsteinii DSM 19448 = WAL 12034</name>
    <dbReference type="NCBI Taxonomy" id="927665"/>
    <lineage>
        <taxon>Bacteria</taxon>
        <taxon>Pseudomonadati</taxon>
        <taxon>Bacteroidota</taxon>
        <taxon>Bacteroidia</taxon>
        <taxon>Bacteroidales</taxon>
        <taxon>Tannerellaceae</taxon>
        <taxon>Parabacteroides</taxon>
    </lineage>
</organism>
<feature type="domain" description="Histidine kinase" evidence="7">
    <location>
        <begin position="168"/>
        <end position="379"/>
    </location>
</feature>
<dbReference type="STRING" id="927665.HMPREF1535_03265"/>
<dbReference type="SUPFAM" id="SSF55785">
    <property type="entry name" value="PYP-like sensor domain (PAS domain)"/>
    <property type="match status" value="1"/>
</dbReference>
<keyword evidence="5" id="KW-0418">Kinase</keyword>
<dbReference type="PRINTS" id="PR00344">
    <property type="entry name" value="BCTRLSENSOR"/>
</dbReference>
<evidence type="ECO:0000256" key="5">
    <source>
        <dbReference type="ARBA" id="ARBA00022777"/>
    </source>
</evidence>
<dbReference type="GO" id="GO:0000155">
    <property type="term" value="F:phosphorelay sensor kinase activity"/>
    <property type="evidence" value="ECO:0007669"/>
    <property type="project" value="InterPro"/>
</dbReference>
<proteinExistence type="predicted"/>
<gene>
    <name evidence="9" type="ORF">HMPREF1535_03265</name>
</gene>
<dbReference type="SMART" id="SM00387">
    <property type="entry name" value="HATPase_c"/>
    <property type="match status" value="1"/>
</dbReference>
<evidence type="ECO:0000256" key="3">
    <source>
        <dbReference type="ARBA" id="ARBA00022553"/>
    </source>
</evidence>
<comment type="caution">
    <text evidence="9">The sequence shown here is derived from an EMBL/GenBank/DDBJ whole genome shotgun (WGS) entry which is preliminary data.</text>
</comment>
<dbReference type="SMART" id="SM00388">
    <property type="entry name" value="HisKA"/>
    <property type="match status" value="1"/>
</dbReference>
<dbReference type="EC" id="2.7.13.3" evidence="2"/>
<dbReference type="InterPro" id="IPR005467">
    <property type="entry name" value="His_kinase_dom"/>
</dbReference>
<dbReference type="AlphaFoldDB" id="A0A0F5J8H6"/>
<dbReference type="EMBL" id="AQHV01000014">
    <property type="protein sequence ID" value="KKB53717.1"/>
    <property type="molecule type" value="Genomic_DNA"/>
</dbReference>
<dbReference type="Pfam" id="PF02518">
    <property type="entry name" value="HATPase_c"/>
    <property type="match status" value="1"/>
</dbReference>
<dbReference type="Gene3D" id="1.10.287.130">
    <property type="match status" value="1"/>
</dbReference>
<evidence type="ECO:0000313" key="9">
    <source>
        <dbReference type="EMBL" id="KKB53717.1"/>
    </source>
</evidence>
<evidence type="ECO:0000259" key="7">
    <source>
        <dbReference type="PROSITE" id="PS50109"/>
    </source>
</evidence>
<dbReference type="PANTHER" id="PTHR43711">
    <property type="entry name" value="TWO-COMPONENT HISTIDINE KINASE"/>
    <property type="match status" value="1"/>
</dbReference>
<dbReference type="InterPro" id="IPR003594">
    <property type="entry name" value="HATPase_dom"/>
</dbReference>
<dbReference type="InterPro" id="IPR050736">
    <property type="entry name" value="Sensor_HK_Regulatory"/>
</dbReference>
<dbReference type="PROSITE" id="PS50109">
    <property type="entry name" value="HIS_KIN"/>
    <property type="match status" value="1"/>
</dbReference>
<dbReference type="InterPro" id="IPR036890">
    <property type="entry name" value="HATPase_C_sf"/>
</dbReference>
<sequence>MGTDDSCNSSQKKVTLNEPDTVHELLNTILDHLPLGVFVKDPEDHFNYLYWNKFMEEITGIDTSQIEGHDDSEVYYNALMSVEERLEVDKKVISSGKVAEFHGWLKDASGAMKYLEVEKYPISLSNGKPLLLALWRDATVKRAIEKRLEDERDKAEMADKLKSKYLADMSHEIRTPLNAITGFSEMMAFADTDEERMSYYEIIKANNQLLMQLINDILDLSKIEADAIKISYAPIDLNEMMDTTYASVKPRMPKDVKLILEKGLDSCTFGTDYIRLLQLVNNLVNNAIKNTKKGSITMGYKALEDDRLNFYVKDTGQGIAEEQLQNLFNRFVKVNDYVEGIGLGLAICKGLVTKMGGSIRVESQLGEGSTFSFILPSREE</sequence>
<dbReference type="Pfam" id="PF00512">
    <property type="entry name" value="HisKA"/>
    <property type="match status" value="1"/>
</dbReference>
<keyword evidence="4" id="KW-0808">Transferase</keyword>
<dbReference type="InterPro" id="IPR036097">
    <property type="entry name" value="HisK_dim/P_sf"/>
</dbReference>
<protein>
    <recommendedName>
        <fullName evidence="2">histidine kinase</fullName>
        <ecNumber evidence="2">2.7.13.3</ecNumber>
    </recommendedName>
</protein>
<dbReference type="InterPro" id="IPR004358">
    <property type="entry name" value="Sig_transdc_His_kin-like_C"/>
</dbReference>
<accession>A0A0F5J8H6</accession>
<dbReference type="PANTHER" id="PTHR43711:SF31">
    <property type="entry name" value="HISTIDINE KINASE"/>
    <property type="match status" value="1"/>
</dbReference>
<dbReference type="NCBIfam" id="TIGR00229">
    <property type="entry name" value="sensory_box"/>
    <property type="match status" value="1"/>
</dbReference>
<feature type="domain" description="PAS" evidence="8">
    <location>
        <begin position="22"/>
        <end position="68"/>
    </location>
</feature>
<evidence type="ECO:0000256" key="4">
    <source>
        <dbReference type="ARBA" id="ARBA00022679"/>
    </source>
</evidence>
<dbReference type="Pfam" id="PF08448">
    <property type="entry name" value="PAS_4"/>
    <property type="match status" value="1"/>
</dbReference>
<dbReference type="CDD" id="cd00082">
    <property type="entry name" value="HisKA"/>
    <property type="match status" value="1"/>
</dbReference>
<evidence type="ECO:0000259" key="8">
    <source>
        <dbReference type="PROSITE" id="PS50112"/>
    </source>
</evidence>
<dbReference type="PROSITE" id="PS50112">
    <property type="entry name" value="PAS"/>
    <property type="match status" value="1"/>
</dbReference>
<name>A0A0F5J8H6_9BACT</name>
<dbReference type="Gene3D" id="3.30.450.20">
    <property type="entry name" value="PAS domain"/>
    <property type="match status" value="1"/>
</dbReference>